<name>A0A226DGB1_FOLCA</name>
<feature type="transmembrane region" description="Helical" evidence="8">
    <location>
        <begin position="302"/>
        <end position="322"/>
    </location>
</feature>
<feature type="transmembrane region" description="Helical" evidence="8">
    <location>
        <begin position="723"/>
        <end position="743"/>
    </location>
</feature>
<keyword evidence="4 8" id="KW-1133">Transmembrane helix</keyword>
<evidence type="ECO:0000256" key="3">
    <source>
        <dbReference type="ARBA" id="ARBA00022692"/>
    </source>
</evidence>
<evidence type="ECO:0000256" key="7">
    <source>
        <dbReference type="ARBA" id="ARBA00023180"/>
    </source>
</evidence>
<proteinExistence type="predicted"/>
<keyword evidence="6" id="KW-0675">Receptor</keyword>
<protein>
    <submittedName>
        <fullName evidence="9">Uncharacterized protein</fullName>
    </submittedName>
</protein>
<organism evidence="9 10">
    <name type="scientific">Folsomia candida</name>
    <name type="common">Springtail</name>
    <dbReference type="NCBI Taxonomy" id="158441"/>
    <lineage>
        <taxon>Eukaryota</taxon>
        <taxon>Metazoa</taxon>
        <taxon>Ecdysozoa</taxon>
        <taxon>Arthropoda</taxon>
        <taxon>Hexapoda</taxon>
        <taxon>Collembola</taxon>
        <taxon>Entomobryomorpha</taxon>
        <taxon>Isotomoidea</taxon>
        <taxon>Isotomidae</taxon>
        <taxon>Proisotominae</taxon>
        <taxon>Folsomia</taxon>
    </lineage>
</organism>
<keyword evidence="5 8" id="KW-0472">Membrane</keyword>
<evidence type="ECO:0000256" key="2">
    <source>
        <dbReference type="ARBA" id="ARBA00022475"/>
    </source>
</evidence>
<dbReference type="GO" id="GO:0005886">
    <property type="term" value="C:plasma membrane"/>
    <property type="evidence" value="ECO:0007669"/>
    <property type="project" value="UniProtKB-SubCell"/>
</dbReference>
<dbReference type="Proteomes" id="UP000198287">
    <property type="component" value="Unassembled WGS sequence"/>
</dbReference>
<evidence type="ECO:0000256" key="6">
    <source>
        <dbReference type="ARBA" id="ARBA00023170"/>
    </source>
</evidence>
<feature type="transmembrane region" description="Helical" evidence="8">
    <location>
        <begin position="116"/>
        <end position="134"/>
    </location>
</feature>
<dbReference type="AlphaFoldDB" id="A0A226DGB1"/>
<comment type="subcellular location">
    <subcellularLocation>
        <location evidence="1">Cell membrane</location>
        <topology evidence="1">Multi-pass membrane protein</topology>
    </subcellularLocation>
</comment>
<dbReference type="PANTHER" id="PTHR42643:SF24">
    <property type="entry name" value="IONOTROPIC RECEPTOR 60A"/>
    <property type="match status" value="1"/>
</dbReference>
<accession>A0A226DGB1</accession>
<dbReference type="PANTHER" id="PTHR42643">
    <property type="entry name" value="IONOTROPIC RECEPTOR 20A-RELATED"/>
    <property type="match status" value="1"/>
</dbReference>
<keyword evidence="2" id="KW-1003">Cell membrane</keyword>
<evidence type="ECO:0000256" key="5">
    <source>
        <dbReference type="ARBA" id="ARBA00023136"/>
    </source>
</evidence>
<evidence type="ECO:0000256" key="8">
    <source>
        <dbReference type="SAM" id="Phobius"/>
    </source>
</evidence>
<evidence type="ECO:0000256" key="4">
    <source>
        <dbReference type="ARBA" id="ARBA00022989"/>
    </source>
</evidence>
<evidence type="ECO:0000313" key="10">
    <source>
        <dbReference type="Proteomes" id="UP000198287"/>
    </source>
</evidence>
<feature type="transmembrane region" description="Helical" evidence="8">
    <location>
        <begin position="695"/>
        <end position="716"/>
    </location>
</feature>
<feature type="transmembrane region" description="Helical" evidence="8">
    <location>
        <begin position="749"/>
        <end position="767"/>
    </location>
</feature>
<evidence type="ECO:0000313" key="9">
    <source>
        <dbReference type="EMBL" id="OXA44605.1"/>
    </source>
</evidence>
<evidence type="ECO:0000256" key="1">
    <source>
        <dbReference type="ARBA" id="ARBA00004651"/>
    </source>
</evidence>
<gene>
    <name evidence="9" type="ORF">Fcan01_20740</name>
</gene>
<feature type="transmembrane region" description="Helical" evidence="8">
    <location>
        <begin position="1031"/>
        <end position="1049"/>
    </location>
</feature>
<reference evidence="9 10" key="1">
    <citation type="submission" date="2015-12" db="EMBL/GenBank/DDBJ databases">
        <title>The genome of Folsomia candida.</title>
        <authorList>
            <person name="Faddeeva A."/>
            <person name="Derks M.F."/>
            <person name="Anvar Y."/>
            <person name="Smit S."/>
            <person name="Van Straalen N."/>
            <person name="Roelofs D."/>
        </authorList>
    </citation>
    <scope>NUCLEOTIDE SEQUENCE [LARGE SCALE GENOMIC DNA]</scope>
    <source>
        <strain evidence="9 10">VU population</strain>
        <tissue evidence="9">Whole body</tissue>
    </source>
</reference>
<keyword evidence="3 8" id="KW-0812">Transmembrane</keyword>
<comment type="caution">
    <text evidence="9">The sequence shown here is derived from an EMBL/GenBank/DDBJ whole genome shotgun (WGS) entry which is preliminary data.</text>
</comment>
<keyword evidence="10" id="KW-1185">Reference proteome</keyword>
<sequence length="1099" mass="124164">MQEIESVSGVVDEKTGVLTGQGIVECIIRDLQHHVNFRVTLLTLRNQDPSSPAYFQNGIGKVLRDGDADVGIGYFFVTQPRVRISSPLTPIFTDSLVALFVQPESHIVRNIFVDCFQWPAFLCSGVLLFLICLVSRRLNVSKTLLSAFKNLFDTAFNTISLVAQSGETLPLTTFQSDDEFAESLTSIFTLKHSHIDISFNSAGGTFLYTRLKETIKFSKNDDQVCHAVSSTRFLISNVAISTSFYVAKNQSELKNVLNRSISKIRETGLLIKHMKSKNMLRSDNCPSDVKPSYREDLGMEDVLSGFMILLAGLLIAFGVLGIEIVNSTENLISNFSPCHVHLTLGPVDFFPTNPYTVKRKISLLNGTESESGENFLLGSKQYFSIERLKLPEYCLLLIVATVYGEEVTHFSNVGEFYGFRKAHGISHPGLEYFVVVVFPPDHLGFDTSLQSLLAYSSSVIWLDLVRVMFVMKTEEQCIVFQNVTQRDTPNLADTQTCQTHAENRFALRLKLSGNEEISPNISTDYDSPSVTINENMAYLLVPLYQTETLQDFREFHANFRYRFWEITARDDTLPLPMIATYSDMLHCAHALNPHLRKTVQGRKIHHLFVMLIIQAAMCQTNSTFAPGSIYGRYLPHIVGSWHVEQDVNVLFLREWYTSSIGEAILTKSEGYNFITCFRQPALTFQPYLDPFQTELWIVIGLTLIVLGVGFTIYGALAKLPNFGWILLLISNMVEHSFEISNLIWNDTGFRIVFVIWSLMTVVITNGYKGLAITGVVAPIPGESSKYFRNLTSREYQCIPRVEQCQDSTNFDIFSLNHMSPQIYPNDFKLYSNLNGDANISQLMTTHRILEAMEQYNFGAVMIRYLLLDQSVGTNSTRSLTHDDLTLYRLTNPSHIFDPPFLPNVPHSFRVEQDLVQCARTAFVGLESVTKVEMNYLQRNYHHKTFAQSDEVISTTQFAWGLNTPGDFGVIKTFKGIIESGIYAELRTHFDAVMSSGGDNERVKWTRINVDKSKGDNRPVVSPVRMSDSIQTIFYIWVTLVAVSVFGLMGERVVMKGLNTDWRGLVRSIRVQMRGKVKLQLRRVGAANFEVVGHLKTSEL</sequence>
<dbReference type="EMBL" id="LNIX01000019">
    <property type="protein sequence ID" value="OXA44605.1"/>
    <property type="molecule type" value="Genomic_DNA"/>
</dbReference>
<keyword evidence="7" id="KW-0325">Glycoprotein</keyword>
<dbReference type="InterPro" id="IPR052192">
    <property type="entry name" value="Insect_Ionotropic_Sensory_Rcpt"/>
</dbReference>